<dbReference type="PANTHER" id="PTHR43245:SF51">
    <property type="entry name" value="SHORT CHAIN DEHYDROGENASE_REDUCTASE FAMILY 42E, MEMBER 2"/>
    <property type="match status" value="1"/>
</dbReference>
<dbReference type="FunCoup" id="A0A7J6JPY6">
    <property type="interactions" value="424"/>
</dbReference>
<dbReference type="OrthoDB" id="10058185at2759"/>
<evidence type="ECO:0000256" key="9">
    <source>
        <dbReference type="ARBA" id="ARBA00023136"/>
    </source>
</evidence>
<evidence type="ECO:0000256" key="13">
    <source>
        <dbReference type="ARBA" id="ARBA00081267"/>
    </source>
</evidence>
<dbReference type="InterPro" id="IPR036291">
    <property type="entry name" value="NAD(P)-bd_dom_sf"/>
</dbReference>
<comment type="subunit">
    <text evidence="10">Heterotetramer of ERG25, ERG26, ERG27 and ERG28. ERG28 acts as a scaffold to tether ERG27 and other 4,4-demethylation-related enzymes, forming a demethylation enzyme complex, in the endoplasmic reticulum.</text>
</comment>
<evidence type="ECO:0000256" key="3">
    <source>
        <dbReference type="ARBA" id="ARBA00022516"/>
    </source>
</evidence>
<comment type="similarity">
    <text evidence="2">Belongs to the 3-beta-HSD family.</text>
</comment>
<name>A0A7J6JPY6_COLFN</name>
<comment type="caution">
    <text evidence="18">The sequence shown here is derived from an EMBL/GenBank/DDBJ whole genome shotgun (WGS) entry which is preliminary data.</text>
</comment>
<keyword evidence="3" id="KW-0444">Lipid biosynthesis</keyword>
<dbReference type="RefSeq" id="XP_031882774.2">
    <property type="nucleotide sequence ID" value="XM_032020195.2"/>
</dbReference>
<dbReference type="Proteomes" id="UP000011096">
    <property type="component" value="Unassembled WGS sequence"/>
</dbReference>
<proteinExistence type="inferred from homology"/>
<evidence type="ECO:0000313" key="19">
    <source>
        <dbReference type="Proteomes" id="UP000011096"/>
    </source>
</evidence>
<protein>
    <recommendedName>
        <fullName evidence="12">Sterol-4-alpha-carboxylate 3-dehydrogenase ERG26, decarboxylating</fullName>
    </recommendedName>
    <alternativeName>
        <fullName evidence="15 16">C-3 Sterol dehydrogenase ERG26</fullName>
    </alternativeName>
    <alternativeName>
        <fullName evidence="13 14">C-4 decarboxylase ERG26</fullName>
    </alternativeName>
    <alternativeName>
        <fullName evidence="11">Sterol-4-alpha-carboxylate 3-dehydrogenase erg26, decarboxylating</fullName>
    </alternativeName>
</protein>
<keyword evidence="5" id="KW-0752">Steroid biosynthesis</keyword>
<keyword evidence="6" id="KW-0560">Oxidoreductase</keyword>
<evidence type="ECO:0000256" key="11">
    <source>
        <dbReference type="ARBA" id="ARBA00067470"/>
    </source>
</evidence>
<evidence type="ECO:0000313" key="18">
    <source>
        <dbReference type="EMBL" id="KAF4492097.1"/>
    </source>
</evidence>
<keyword evidence="19" id="KW-1185">Reference proteome</keyword>
<keyword evidence="9" id="KW-0472">Membrane</keyword>
<dbReference type="InterPro" id="IPR050177">
    <property type="entry name" value="Lipid_A_modif_metabolic_enz"/>
</dbReference>
<evidence type="ECO:0000256" key="15">
    <source>
        <dbReference type="ARBA" id="ARBA00081452"/>
    </source>
</evidence>
<gene>
    <name evidence="18" type="primary">erg26</name>
    <name evidence="18" type="ORF">CGGC5_v000763</name>
</gene>
<dbReference type="InterPro" id="IPR002225">
    <property type="entry name" value="3Beta_OHSteriod_DH/Estase"/>
</dbReference>
<dbReference type="GO" id="GO:0005789">
    <property type="term" value="C:endoplasmic reticulum membrane"/>
    <property type="evidence" value="ECO:0007669"/>
    <property type="project" value="UniProtKB-SubCell"/>
</dbReference>
<evidence type="ECO:0000256" key="6">
    <source>
        <dbReference type="ARBA" id="ARBA00023002"/>
    </source>
</evidence>
<dbReference type="SUPFAM" id="SSF51735">
    <property type="entry name" value="NAD(P)-binding Rossmann-fold domains"/>
    <property type="match status" value="1"/>
</dbReference>
<dbReference type="Gene3D" id="3.40.50.720">
    <property type="entry name" value="NAD(P)-binding Rossmann-like Domain"/>
    <property type="match status" value="1"/>
</dbReference>
<dbReference type="GeneID" id="43604409"/>
<dbReference type="GO" id="GO:0006696">
    <property type="term" value="P:ergosterol biosynthetic process"/>
    <property type="evidence" value="ECO:0007669"/>
    <property type="project" value="UniProtKB-ARBA"/>
</dbReference>
<evidence type="ECO:0000256" key="16">
    <source>
        <dbReference type="ARBA" id="ARBA00082106"/>
    </source>
</evidence>
<dbReference type="Pfam" id="PF01073">
    <property type="entry name" value="3Beta_HSD"/>
    <property type="match status" value="1"/>
</dbReference>
<dbReference type="InParanoid" id="A0A7J6JPY6"/>
<accession>A0A7J6JPY6</accession>
<evidence type="ECO:0000256" key="5">
    <source>
        <dbReference type="ARBA" id="ARBA00022955"/>
    </source>
</evidence>
<dbReference type="PANTHER" id="PTHR43245">
    <property type="entry name" value="BIFUNCTIONAL POLYMYXIN RESISTANCE PROTEIN ARNA"/>
    <property type="match status" value="1"/>
</dbReference>
<dbReference type="AlphaFoldDB" id="A0A7J6JPY6"/>
<evidence type="ECO:0000256" key="12">
    <source>
        <dbReference type="ARBA" id="ARBA00067985"/>
    </source>
</evidence>
<evidence type="ECO:0000256" key="2">
    <source>
        <dbReference type="ARBA" id="ARBA00009219"/>
    </source>
</evidence>
<evidence type="ECO:0000256" key="10">
    <source>
        <dbReference type="ARBA" id="ARBA00046995"/>
    </source>
</evidence>
<reference evidence="18 19" key="1">
    <citation type="submission" date="2012-08" db="EMBL/GenBank/DDBJ databases">
        <authorList>
            <person name="Gan P.H.P."/>
            <person name="Ikeda K."/>
            <person name="Irieda H."/>
            <person name="Narusaka M."/>
            <person name="O'Connell R.J."/>
            <person name="Narusaka Y."/>
            <person name="Takano Y."/>
            <person name="Kubo Y."/>
            <person name="Shirasu K."/>
        </authorList>
    </citation>
    <scope>NUCLEOTIDE SEQUENCE [LARGE SCALE GENOMIC DNA]</scope>
    <source>
        <strain evidence="18 19">Nara gc5</strain>
    </source>
</reference>
<sequence length="418" mass="45980">MSSEKAPVPIDLGKVLVVGGNGFLGHHVVNQLLAGDRWQTSSVSVIDLRCANNRNPAASYQEADITDTEKIKSIFEDVKPDIVIHTASPAPQADGPVAKDLFRRVNIDGTASIIAACQAAGVKALVYTSSASIISDNTSDLINADERWPVIRGEQQSEYYSETKAAAEELVLQANRQDPYPLLTAAIRPAGIFGEGDTMATHQLVKIYREGKTGVQLGDNDNLFDFTYVGNVAHAHMLAARMLLATIKSSIIPLDNEKIDGEAFLVTNDSPIYFWDFARAIWRAAGSDKGTDHVWKIPREIGVVLGFCSEVFFSIIGKPPIFNRQRNIYSCMTRYYNISKAKRLLGYRPIVSLDSGIKRGVQWFLDQEKAGKVSVKAKCESPIIASRPPFTTLQPFVISFALANQQPRTNELVSYLDD</sequence>
<keyword evidence="4" id="KW-0256">Endoplasmic reticulum</keyword>
<keyword evidence="7" id="KW-0520">NAD</keyword>
<evidence type="ECO:0000256" key="4">
    <source>
        <dbReference type="ARBA" id="ARBA00022824"/>
    </source>
</evidence>
<feature type="domain" description="3-beta hydroxysteroid dehydrogenase/isomerase" evidence="17">
    <location>
        <begin position="16"/>
        <end position="291"/>
    </location>
</feature>
<reference evidence="18 19" key="2">
    <citation type="submission" date="2020-04" db="EMBL/GenBank/DDBJ databases">
        <title>Genome sequencing and assembly of multiple isolates from the Colletotrichum gloeosporioides species complex.</title>
        <authorList>
            <person name="Gan P."/>
            <person name="Shirasu K."/>
        </authorList>
    </citation>
    <scope>NUCLEOTIDE SEQUENCE [LARGE SCALE GENOMIC DNA]</scope>
    <source>
        <strain evidence="18 19">Nara gc5</strain>
    </source>
</reference>
<comment type="subcellular location">
    <subcellularLocation>
        <location evidence="1">Endoplasmic reticulum membrane</location>
        <topology evidence="1">Peripheral membrane protein</topology>
    </subcellularLocation>
</comment>
<evidence type="ECO:0000256" key="14">
    <source>
        <dbReference type="ARBA" id="ARBA00081397"/>
    </source>
</evidence>
<organism evidence="18 19">
    <name type="scientific">Colletotrichum fructicola (strain Nara gc5)</name>
    <name type="common">Anthracnose fungus</name>
    <name type="synonym">Colletotrichum gloeosporioides (strain Nara gc5)</name>
    <dbReference type="NCBI Taxonomy" id="1213859"/>
    <lineage>
        <taxon>Eukaryota</taxon>
        <taxon>Fungi</taxon>
        <taxon>Dikarya</taxon>
        <taxon>Ascomycota</taxon>
        <taxon>Pezizomycotina</taxon>
        <taxon>Sordariomycetes</taxon>
        <taxon>Hypocreomycetidae</taxon>
        <taxon>Glomerellales</taxon>
        <taxon>Glomerellaceae</taxon>
        <taxon>Colletotrichum</taxon>
        <taxon>Colletotrichum gloeosporioides species complex</taxon>
    </lineage>
</organism>
<evidence type="ECO:0000256" key="8">
    <source>
        <dbReference type="ARBA" id="ARBA00023098"/>
    </source>
</evidence>
<dbReference type="EMBL" id="ANPB02000001">
    <property type="protein sequence ID" value="KAF4492097.1"/>
    <property type="molecule type" value="Genomic_DNA"/>
</dbReference>
<evidence type="ECO:0000259" key="17">
    <source>
        <dbReference type="Pfam" id="PF01073"/>
    </source>
</evidence>
<evidence type="ECO:0000256" key="7">
    <source>
        <dbReference type="ARBA" id="ARBA00023027"/>
    </source>
</evidence>
<keyword evidence="8" id="KW-0443">Lipid metabolism</keyword>
<evidence type="ECO:0000256" key="1">
    <source>
        <dbReference type="ARBA" id="ARBA00004406"/>
    </source>
</evidence>
<dbReference type="GO" id="GO:0000252">
    <property type="term" value="F:3-beta-hydroxysteroid dehydrogenase [NAD(P)+]/C4-decarboxylase activity"/>
    <property type="evidence" value="ECO:0007669"/>
    <property type="project" value="UniProtKB-ARBA"/>
</dbReference>
<dbReference type="FunFam" id="3.40.50.720:FF:000346">
    <property type="entry name" value="C-3 sterol dehydrogenase/C-4 decarboxylase"/>
    <property type="match status" value="1"/>
</dbReference>